<name>A0A2Z5XVN1_9CAUD</name>
<dbReference type="KEGG" id="vg:65105649"/>
<dbReference type="PANTHER" id="PTHR36180:SF2">
    <property type="entry name" value="BRO FAMILY PROTEIN"/>
    <property type="match status" value="1"/>
</dbReference>
<dbReference type="InterPro" id="IPR005039">
    <property type="entry name" value="Ant_C"/>
</dbReference>
<dbReference type="GO" id="GO:0003677">
    <property type="term" value="F:DNA binding"/>
    <property type="evidence" value="ECO:0007669"/>
    <property type="project" value="InterPro"/>
</dbReference>
<sequence length="289" mass="32007">MSARIPDPGRASAFFGALDRTAPTPTTQAFTYGNAPVRVVLIEGEPWFVLADLCKVLDIRNVKDVRDRLADGVDQTYPIADSLGRTQQATIVSESGMYEVVIRSDKPEAVAFRRWITGTVLPEIRRTGAYGAPVALPDRKTLAQWVVEAEERAESEARARIEAEARAKELEAPAAAWKHLASAEGDYEVADAAKVLSRDPDISIGRDRLFSFMAAEGWIYRNRASGRWRAYQTQIDNRRLTERFGRPYLHEPSGEMRLGDPTIRITPKGMVELHKRLGGSGQVAQVAAS</sequence>
<dbReference type="PROSITE" id="PS51750">
    <property type="entry name" value="BRO_N"/>
    <property type="match status" value="1"/>
</dbReference>
<evidence type="ECO:0000313" key="2">
    <source>
        <dbReference type="EMBL" id="BBC53908.1"/>
    </source>
</evidence>
<dbReference type="EMBL" id="AP018487">
    <property type="protein sequence ID" value="BBC53908.1"/>
    <property type="molecule type" value="Genomic_DNA"/>
</dbReference>
<dbReference type="InterPro" id="IPR003497">
    <property type="entry name" value="BRO_N_domain"/>
</dbReference>
<accession>A0A2Z5XVN1</accession>
<dbReference type="SMART" id="SM01040">
    <property type="entry name" value="Bro-N"/>
    <property type="match status" value="1"/>
</dbReference>
<dbReference type="Pfam" id="PF02498">
    <property type="entry name" value="Bro-N"/>
    <property type="match status" value="1"/>
</dbReference>
<keyword evidence="3" id="KW-1185">Reference proteome</keyword>
<dbReference type="PANTHER" id="PTHR36180">
    <property type="entry name" value="DNA-BINDING PROTEIN-RELATED-RELATED"/>
    <property type="match status" value="1"/>
</dbReference>
<dbReference type="Proteomes" id="UP000249920">
    <property type="component" value="Segment"/>
</dbReference>
<proteinExistence type="predicted"/>
<feature type="domain" description="Bro-N" evidence="1">
    <location>
        <begin position="24"/>
        <end position="128"/>
    </location>
</feature>
<reference evidence="2" key="1">
    <citation type="submission" date="2018-01" db="EMBL/GenBank/DDBJ databases">
        <title>Genome sequence of Mycobacterium phage HC.</title>
        <authorList>
            <person name="Uchiyama J."/>
            <person name="Matsuzaki S."/>
        </authorList>
    </citation>
    <scope>NUCLEOTIDE SEQUENCE [LARGE SCALE GENOMIC DNA]</scope>
</reference>
<dbReference type="GeneID" id="65105649"/>
<dbReference type="Pfam" id="PF03374">
    <property type="entry name" value="ANT"/>
    <property type="match status" value="1"/>
</dbReference>
<organism evidence="2 3">
    <name type="scientific">Mycobacterium phage HC</name>
    <dbReference type="NCBI Taxonomy" id="2077135"/>
    <lineage>
        <taxon>Viruses</taxon>
        <taxon>Duplodnaviria</taxon>
        <taxon>Heunggongvirae</taxon>
        <taxon>Uroviricota</taxon>
        <taxon>Caudoviricetes</taxon>
        <taxon>Chebruvirinae</taxon>
        <taxon>Brujitavirus</taxon>
        <taxon>Brujitavirus HC</taxon>
    </lineage>
</organism>
<evidence type="ECO:0000259" key="1">
    <source>
        <dbReference type="PROSITE" id="PS51750"/>
    </source>
</evidence>
<dbReference type="RefSeq" id="YP_010088214.1">
    <property type="nucleotide sequence ID" value="NC_055707.1"/>
</dbReference>
<protein>
    <submittedName>
        <fullName evidence="2">Putative antirepressor</fullName>
    </submittedName>
</protein>
<evidence type="ECO:0000313" key="3">
    <source>
        <dbReference type="Proteomes" id="UP000249920"/>
    </source>
</evidence>